<dbReference type="GO" id="GO:0022857">
    <property type="term" value="F:transmembrane transporter activity"/>
    <property type="evidence" value="ECO:0007669"/>
    <property type="project" value="InterPro"/>
</dbReference>
<keyword evidence="4 6" id="KW-1133">Transmembrane helix</keyword>
<evidence type="ECO:0000256" key="2">
    <source>
        <dbReference type="ARBA" id="ARBA00022448"/>
    </source>
</evidence>
<evidence type="ECO:0000256" key="4">
    <source>
        <dbReference type="ARBA" id="ARBA00022989"/>
    </source>
</evidence>
<feature type="transmembrane region" description="Helical" evidence="6">
    <location>
        <begin position="281"/>
        <end position="304"/>
    </location>
</feature>
<dbReference type="GeneID" id="59328921"/>
<feature type="transmembrane region" description="Helical" evidence="6">
    <location>
        <begin position="81"/>
        <end position="102"/>
    </location>
</feature>
<evidence type="ECO:0000313" key="7">
    <source>
        <dbReference type="EMBL" id="KAF6223659.1"/>
    </source>
</evidence>
<feature type="transmembrane region" description="Helical" evidence="6">
    <location>
        <begin position="44"/>
        <end position="69"/>
    </location>
</feature>
<feature type="transmembrane region" description="Helical" evidence="6">
    <location>
        <begin position="385"/>
        <end position="405"/>
    </location>
</feature>
<dbReference type="PANTHER" id="PTHR45649">
    <property type="entry name" value="AMINO-ACID PERMEASE BAT1"/>
    <property type="match status" value="1"/>
</dbReference>
<keyword evidence="5 6" id="KW-0472">Membrane</keyword>
<keyword evidence="2" id="KW-0813">Transport</keyword>
<feature type="transmembrane region" description="Helical" evidence="6">
    <location>
        <begin position="449"/>
        <end position="475"/>
    </location>
</feature>
<gene>
    <name evidence="7" type="ORF">HO133_000502</name>
</gene>
<dbReference type="PANTHER" id="PTHR45649:SF27">
    <property type="entry name" value="CHOLINE TRANSPORTER (EUROFUNG)"/>
    <property type="match status" value="1"/>
</dbReference>
<organism evidence="7 8">
    <name type="scientific">Letharia lupina</name>
    <dbReference type="NCBI Taxonomy" id="560253"/>
    <lineage>
        <taxon>Eukaryota</taxon>
        <taxon>Fungi</taxon>
        <taxon>Dikarya</taxon>
        <taxon>Ascomycota</taxon>
        <taxon>Pezizomycotina</taxon>
        <taxon>Lecanoromycetes</taxon>
        <taxon>OSLEUM clade</taxon>
        <taxon>Lecanoromycetidae</taxon>
        <taxon>Lecanorales</taxon>
        <taxon>Lecanorineae</taxon>
        <taxon>Parmeliaceae</taxon>
        <taxon>Letharia</taxon>
    </lineage>
</organism>
<comment type="subcellular location">
    <subcellularLocation>
        <location evidence="1">Membrane</location>
        <topology evidence="1">Multi-pass membrane protein</topology>
    </subcellularLocation>
</comment>
<evidence type="ECO:0008006" key="9">
    <source>
        <dbReference type="Google" id="ProtNLM"/>
    </source>
</evidence>
<proteinExistence type="predicted"/>
<feature type="transmembrane region" description="Helical" evidence="6">
    <location>
        <begin position="198"/>
        <end position="218"/>
    </location>
</feature>
<sequence>MDEAENNTKSLAGPNDDVDETLGTTVEIINAGGHKQELDRNFSLLSISAVGIVNGNTWAALGGSIAVAISNGGPPGVIYEFIAVSIFYCLIAASLAELASAIPSSGGVYHWASVTAGKYGRVCGFFAGFWNFFAWIFAAASTSAIIGNLTVQMYATYHPEFQAKSWHVFVSYLIVTWCCCCIVLFANRALPALNNFGLFFILGGVFITILVCAAVPGSGGRPPHASPAFVFKNWSADIGYSSNGFVFLMGMLNGAYAIGTPDCVSHLAEEIPRPEINVPKAIAAQMMIGFVTALCYMIAIFFAVNDLSAVLSGSSTFPLAEIYRQATGSRAGTVGLLGVIFLPIVCTCIDTYIAAGRTLWALARDNATPFGTFIGRVDPRWRNPFNATLVCGCMCTILGCVYVGSSTAFNAFVGSFVLLSSSSYLAAILPHLLSRRSNVTPGPFWMNGLVGYAIHGISCSYIAVFIVIFCFPYALPVQASNMNYSCLIIGGLTVFVSVVWLFKGRKGYNGPQALNYKGREVESVIVEKANEA</sequence>
<evidence type="ECO:0000256" key="6">
    <source>
        <dbReference type="SAM" id="Phobius"/>
    </source>
</evidence>
<keyword evidence="8" id="KW-1185">Reference proteome</keyword>
<dbReference type="Gene3D" id="1.20.1740.10">
    <property type="entry name" value="Amino acid/polyamine transporter I"/>
    <property type="match status" value="1"/>
</dbReference>
<evidence type="ECO:0000256" key="5">
    <source>
        <dbReference type="ARBA" id="ARBA00023136"/>
    </source>
</evidence>
<feature type="transmembrane region" description="Helical" evidence="6">
    <location>
        <begin position="334"/>
        <end position="355"/>
    </location>
</feature>
<name>A0A8H6CI60_9LECA</name>
<keyword evidence="3 6" id="KW-0812">Transmembrane</keyword>
<dbReference type="RefSeq" id="XP_037152876.1">
    <property type="nucleotide sequence ID" value="XM_037291441.1"/>
</dbReference>
<feature type="transmembrane region" description="Helical" evidence="6">
    <location>
        <begin position="481"/>
        <end position="502"/>
    </location>
</feature>
<feature type="transmembrane region" description="Helical" evidence="6">
    <location>
        <begin position="411"/>
        <end position="429"/>
    </location>
</feature>
<dbReference type="AlphaFoldDB" id="A0A8H6CI60"/>
<feature type="transmembrane region" description="Helical" evidence="6">
    <location>
        <begin position="166"/>
        <end position="186"/>
    </location>
</feature>
<reference evidence="7 8" key="1">
    <citation type="journal article" date="2020" name="Genomics">
        <title>Complete, high-quality genomes from long-read metagenomic sequencing of two wolf lichen thalli reveals enigmatic genome architecture.</title>
        <authorList>
            <person name="McKenzie S.K."/>
            <person name="Walston R.F."/>
            <person name="Allen J.L."/>
        </authorList>
    </citation>
    <scope>NUCLEOTIDE SEQUENCE [LARGE SCALE GENOMIC DNA]</scope>
    <source>
        <strain evidence="7">WasteWater1</strain>
    </source>
</reference>
<evidence type="ECO:0000256" key="1">
    <source>
        <dbReference type="ARBA" id="ARBA00004141"/>
    </source>
</evidence>
<dbReference type="Proteomes" id="UP000593566">
    <property type="component" value="Unassembled WGS sequence"/>
</dbReference>
<feature type="transmembrane region" description="Helical" evidence="6">
    <location>
        <begin position="122"/>
        <end position="146"/>
    </location>
</feature>
<accession>A0A8H6CI60</accession>
<protein>
    <recommendedName>
        <fullName evidence="9">Choline transport protein</fullName>
    </recommendedName>
</protein>
<dbReference type="PIRSF" id="PIRSF006060">
    <property type="entry name" value="AA_transporter"/>
    <property type="match status" value="1"/>
</dbReference>
<comment type="caution">
    <text evidence="7">The sequence shown here is derived from an EMBL/GenBank/DDBJ whole genome shotgun (WGS) entry which is preliminary data.</text>
</comment>
<dbReference type="GO" id="GO:0016020">
    <property type="term" value="C:membrane"/>
    <property type="evidence" value="ECO:0007669"/>
    <property type="project" value="UniProtKB-SubCell"/>
</dbReference>
<evidence type="ECO:0000313" key="8">
    <source>
        <dbReference type="Proteomes" id="UP000593566"/>
    </source>
</evidence>
<dbReference type="EMBL" id="JACCJB010000010">
    <property type="protein sequence ID" value="KAF6223659.1"/>
    <property type="molecule type" value="Genomic_DNA"/>
</dbReference>
<dbReference type="InterPro" id="IPR002293">
    <property type="entry name" value="AA/rel_permease1"/>
</dbReference>
<evidence type="ECO:0000256" key="3">
    <source>
        <dbReference type="ARBA" id="ARBA00022692"/>
    </source>
</evidence>
<dbReference type="Pfam" id="PF13520">
    <property type="entry name" value="AA_permease_2"/>
    <property type="match status" value="1"/>
</dbReference>